<comment type="caution">
    <text evidence="3">The sequence shown here is derived from an EMBL/GenBank/DDBJ whole genome shotgun (WGS) entry which is preliminary data.</text>
</comment>
<dbReference type="Pfam" id="PF08401">
    <property type="entry name" value="ArdcN"/>
    <property type="match status" value="1"/>
</dbReference>
<dbReference type="EMBL" id="JACU01000012">
    <property type="protein sequence ID" value="KMS51368.1"/>
    <property type="molecule type" value="Genomic_DNA"/>
</dbReference>
<dbReference type="Proteomes" id="UP000052268">
    <property type="component" value="Unassembled WGS sequence"/>
</dbReference>
<evidence type="ECO:0000313" key="4">
    <source>
        <dbReference type="Proteomes" id="UP000052268"/>
    </source>
</evidence>
<dbReference type="AlphaFoldDB" id="A0A0J7XJT7"/>
<dbReference type="RefSeq" id="WP_021243472.1">
    <property type="nucleotide sequence ID" value="NZ_KQ130458.1"/>
</dbReference>
<sequence>MTVVKTTDKPSPADTITNAIINKLEAGVRPWVKPWRPGLGGRPLRATGDPYKGINCFWLWLCAEGAGYHSRTWMTYKQAQALGGQVREGERSQIAIFYKSYSKTVESPVTGDPTDEMRRVLRSYAVFNADQIEGLPEKFYPSPLSVVAPDDELPDRAERFLDALPARVFQCGDRAFYDRVADSITMPPVALFSTRAYFASTLAHEAGHWTGHPDRLNREFGRKFGDNAYAFEELCAEMTSALLGADLGLPTAHIDDHAAYIGSWLAVLRKDSRAIMTAAAKAEAAAAFLLRATGLATSDDAQDPIREAA</sequence>
<evidence type="ECO:0000313" key="3">
    <source>
        <dbReference type="EMBL" id="KMS51368.1"/>
    </source>
</evidence>
<feature type="domain" description="N-terminal" evidence="1">
    <location>
        <begin position="14"/>
        <end position="127"/>
    </location>
</feature>
<dbReference type="InterPro" id="IPR017113">
    <property type="entry name" value="Antirestriction_ArdC"/>
</dbReference>
<dbReference type="Pfam" id="PF18818">
    <property type="entry name" value="MPTase-PolyVal"/>
    <property type="match status" value="1"/>
</dbReference>
<proteinExistence type="predicted"/>
<organism evidence="3 4">
    <name type="scientific">Novosphingobium barchaimii LL02</name>
    <dbReference type="NCBI Taxonomy" id="1114963"/>
    <lineage>
        <taxon>Bacteria</taxon>
        <taxon>Pseudomonadati</taxon>
        <taxon>Pseudomonadota</taxon>
        <taxon>Alphaproteobacteria</taxon>
        <taxon>Sphingomonadales</taxon>
        <taxon>Sphingomonadaceae</taxon>
        <taxon>Novosphingobium</taxon>
    </lineage>
</organism>
<accession>A0A0J7XJT7</accession>
<dbReference type="PATRIC" id="fig|1114963.3.peg.4393"/>
<dbReference type="InterPro" id="IPR013610">
    <property type="entry name" value="ArdC_N"/>
</dbReference>
<gene>
    <name evidence="3" type="ORF">V474_03825</name>
</gene>
<evidence type="ECO:0000259" key="2">
    <source>
        <dbReference type="Pfam" id="PF18818"/>
    </source>
</evidence>
<evidence type="ECO:0000259" key="1">
    <source>
        <dbReference type="Pfam" id="PF08401"/>
    </source>
</evidence>
<protein>
    <submittedName>
        <fullName evidence="3">Antirestriction protein ArdC</fullName>
    </submittedName>
</protein>
<name>A0A0J7XJT7_9SPHN</name>
<dbReference type="InterPro" id="IPR041459">
    <property type="entry name" value="MPTase-PolyVal"/>
</dbReference>
<dbReference type="PIRSF" id="PIRSF037112">
    <property type="entry name" value="Antirestriction_ArdC"/>
    <property type="match status" value="1"/>
</dbReference>
<dbReference type="GO" id="GO:0003697">
    <property type="term" value="F:single-stranded DNA binding"/>
    <property type="evidence" value="ECO:0007669"/>
    <property type="project" value="InterPro"/>
</dbReference>
<keyword evidence="4" id="KW-1185">Reference proteome</keyword>
<reference evidence="3 4" key="1">
    <citation type="journal article" date="2015" name="G3 (Bethesda)">
        <title>Insights into Ongoing Evolution of the Hexachlorocyclohexane Catabolic Pathway from Comparative Genomics of Ten Sphingomonadaceae Strains.</title>
        <authorList>
            <person name="Pearce S.L."/>
            <person name="Oakeshott J.G."/>
            <person name="Pandey G."/>
        </authorList>
    </citation>
    <scope>NUCLEOTIDE SEQUENCE [LARGE SCALE GENOMIC DNA]</scope>
    <source>
        <strain evidence="3 4">LL02</strain>
    </source>
</reference>
<feature type="domain" description="Polyvalent protein metallopeptidase" evidence="2">
    <location>
        <begin position="156"/>
        <end position="281"/>
    </location>
</feature>